<dbReference type="EMBL" id="BQFW01000011">
    <property type="protein sequence ID" value="GJJ75813.1"/>
    <property type="molecule type" value="Genomic_DNA"/>
</dbReference>
<proteinExistence type="predicted"/>
<evidence type="ECO:0000313" key="1">
    <source>
        <dbReference type="EMBL" id="GJJ75813.1"/>
    </source>
</evidence>
<organism evidence="1 2">
    <name type="scientific">Entomortierella parvispora</name>
    <dbReference type="NCBI Taxonomy" id="205924"/>
    <lineage>
        <taxon>Eukaryota</taxon>
        <taxon>Fungi</taxon>
        <taxon>Fungi incertae sedis</taxon>
        <taxon>Mucoromycota</taxon>
        <taxon>Mortierellomycotina</taxon>
        <taxon>Mortierellomycetes</taxon>
        <taxon>Mortierellales</taxon>
        <taxon>Mortierellaceae</taxon>
        <taxon>Entomortierella</taxon>
    </lineage>
</organism>
<protein>
    <submittedName>
        <fullName evidence="1">Uncharacterized protein</fullName>
    </submittedName>
</protein>
<evidence type="ECO:0000313" key="2">
    <source>
        <dbReference type="Proteomes" id="UP000827284"/>
    </source>
</evidence>
<gene>
    <name evidence="1" type="ORF">EMPS_08171</name>
</gene>
<sequence>MDRGPNAREVVHGQTPQLTPTMTDFSIFTLSDSNSRFASFFKRRPPVEWTFFREFVDVGQPISGQYQKYIRSLDQISVSPEVPPLVTSPSQQQKRSFVSICWKSAKQVWRLSAFSKSNTRHVSSDVDAQQ</sequence>
<reference evidence="1" key="1">
    <citation type="submission" date="2021-11" db="EMBL/GenBank/DDBJ databases">
        <authorList>
            <person name="Herlambang A."/>
            <person name="Guo Y."/>
            <person name="Takashima Y."/>
            <person name="Nishizawa T."/>
        </authorList>
    </citation>
    <scope>NUCLEOTIDE SEQUENCE</scope>
    <source>
        <strain evidence="1">E1425</strain>
    </source>
</reference>
<name>A0A9P3HG81_9FUNG</name>
<comment type="caution">
    <text evidence="1">The sequence shown here is derived from an EMBL/GenBank/DDBJ whole genome shotgun (WGS) entry which is preliminary data.</text>
</comment>
<dbReference type="AlphaFoldDB" id="A0A9P3HG81"/>
<accession>A0A9P3HG81</accession>
<reference evidence="1" key="2">
    <citation type="journal article" date="2022" name="Microbiol. Resour. Announc.">
        <title>Whole-Genome Sequence of Entomortierella parvispora E1425, a Mucoromycotan Fungus Associated with Burkholderiaceae-Related Endosymbiotic Bacteria.</title>
        <authorList>
            <person name="Herlambang A."/>
            <person name="Guo Y."/>
            <person name="Takashima Y."/>
            <person name="Narisawa K."/>
            <person name="Ohta H."/>
            <person name="Nishizawa T."/>
        </authorList>
    </citation>
    <scope>NUCLEOTIDE SEQUENCE</scope>
    <source>
        <strain evidence="1">E1425</strain>
    </source>
</reference>
<keyword evidence="2" id="KW-1185">Reference proteome</keyword>
<dbReference type="Proteomes" id="UP000827284">
    <property type="component" value="Unassembled WGS sequence"/>
</dbReference>